<proteinExistence type="predicted"/>
<evidence type="ECO:0000313" key="2">
    <source>
        <dbReference type="EMBL" id="MDH7451860.1"/>
    </source>
</evidence>
<dbReference type="InterPro" id="IPR023614">
    <property type="entry name" value="Porin_dom_sf"/>
</dbReference>
<accession>A0ABT6MMP2</accession>
<keyword evidence="3" id="KW-1185">Reference proteome</keyword>
<organism evidence="2 3">
    <name type="scientific">Luteimonas composti</name>
    <dbReference type="NCBI Taxonomy" id="398257"/>
    <lineage>
        <taxon>Bacteria</taxon>
        <taxon>Pseudomonadati</taxon>
        <taxon>Pseudomonadota</taxon>
        <taxon>Gammaproteobacteria</taxon>
        <taxon>Lysobacterales</taxon>
        <taxon>Lysobacteraceae</taxon>
        <taxon>Luteimonas</taxon>
    </lineage>
</organism>
<reference evidence="2" key="1">
    <citation type="journal article" date="2007" name="Int. J. Syst. Evol. Microbiol.">
        <title>Luteimonas composti sp. nov., a moderately thermophilic bacterium isolated from food waste.</title>
        <authorList>
            <person name="Young C.C."/>
            <person name="Kampfer P."/>
            <person name="Chen W.M."/>
            <person name="Yen W.S."/>
            <person name="Arun A.B."/>
            <person name="Lai W.A."/>
            <person name="Shen F.T."/>
            <person name="Rekha P.D."/>
            <person name="Lin K.Y."/>
            <person name="Chou J.H."/>
        </authorList>
    </citation>
    <scope>NUCLEOTIDE SEQUENCE</scope>
    <source>
        <strain evidence="2">CC-YY355</strain>
    </source>
</reference>
<name>A0ABT6MMP2_9GAMM</name>
<sequence>MQFRVIPLSLAALLAAPLAAAAQDGDSMFSFSGFGTVGAVHNSEDHADFATDFQPDGAGHSDSWSANPDSRLGVQVDARFGENFSAVVQVTSQYDHQGSYEPDLTLAHVRYAFSPALSLRLGRLAPPMFMLSDYRKVGYAMPWLRPPVEVYNTSLAVDGAELAYRFNVGNAAMTLQLLGGDTHAGTISLEDTIGLVGRVEFGSSTIFAGYNRSSLSLRADPAVESLLALYAPVAPQLASRFRFADNDVTFSSLGYAYDPGTWFARGEVTRLGTDDGMVAATTNMYASAGWRVGAWTPYVTLGKVRIDSDTSLGAADPVGVVNAILAGHNENRRSLTVGTRWDFRENFALKLEASHVDAGAGSNGGLTNLQPGFQRGGSYNLLSAAVDFVF</sequence>
<keyword evidence="1" id="KW-0732">Signal</keyword>
<dbReference type="EMBL" id="JARYGX010000007">
    <property type="protein sequence ID" value="MDH7451860.1"/>
    <property type="molecule type" value="Genomic_DNA"/>
</dbReference>
<evidence type="ECO:0000313" key="3">
    <source>
        <dbReference type="Proteomes" id="UP001160550"/>
    </source>
</evidence>
<evidence type="ECO:0000256" key="1">
    <source>
        <dbReference type="SAM" id="SignalP"/>
    </source>
</evidence>
<comment type="caution">
    <text evidence="2">The sequence shown here is derived from an EMBL/GenBank/DDBJ whole genome shotgun (WGS) entry which is preliminary data.</text>
</comment>
<reference evidence="2" key="2">
    <citation type="submission" date="2023-04" db="EMBL/GenBank/DDBJ databases">
        <authorList>
            <person name="Sun J.-Q."/>
        </authorList>
    </citation>
    <scope>NUCLEOTIDE SEQUENCE</scope>
    <source>
        <strain evidence="2">CC-YY355</strain>
    </source>
</reference>
<feature type="signal peptide" evidence="1">
    <location>
        <begin position="1"/>
        <end position="22"/>
    </location>
</feature>
<dbReference type="Proteomes" id="UP001160550">
    <property type="component" value="Unassembled WGS sequence"/>
</dbReference>
<feature type="chain" id="PRO_5046902291" description="Porin" evidence="1">
    <location>
        <begin position="23"/>
        <end position="390"/>
    </location>
</feature>
<evidence type="ECO:0008006" key="4">
    <source>
        <dbReference type="Google" id="ProtNLM"/>
    </source>
</evidence>
<protein>
    <recommendedName>
        <fullName evidence="4">Porin</fullName>
    </recommendedName>
</protein>
<dbReference type="RefSeq" id="WP_280941068.1">
    <property type="nucleotide sequence ID" value="NZ_JARYGX010000007.1"/>
</dbReference>
<dbReference type="Gene3D" id="2.40.160.10">
    <property type="entry name" value="Porin"/>
    <property type="match status" value="1"/>
</dbReference>
<gene>
    <name evidence="2" type="ORF">QF205_02045</name>
</gene>
<dbReference type="SUPFAM" id="SSF56935">
    <property type="entry name" value="Porins"/>
    <property type="match status" value="1"/>
</dbReference>